<reference evidence="1" key="1">
    <citation type="submission" date="2023-07" db="EMBL/GenBank/DDBJ databases">
        <title>Sorghum-associated microbial communities from plants grown in Nebraska, USA.</title>
        <authorList>
            <person name="Schachtman D."/>
        </authorList>
    </citation>
    <scope>NUCLEOTIDE SEQUENCE</scope>
    <source>
        <strain evidence="1">2697</strain>
    </source>
</reference>
<proteinExistence type="predicted"/>
<sequence>MKILQGNFVRLEPLNHSHTDGLTEASAGNELLFKWTPVPQGKAAVTDYINTALKMKSSGTSEPFAIIGSDGMIKGSTRFWNMEYWAWPEGHPRHGNKKPDVCEIGHTWLTHTAIRTGINTEAKLLLLTHAFETWNVLRVCLHTDVRNERSRAAIERIGGKLEGILRAQKMSADFKSRDSARYSIIIEEWPEVKENLILLLKSRNSTT</sequence>
<protein>
    <submittedName>
        <fullName evidence="1">RimJ/RimL family protein N-acetyltransferase</fullName>
    </submittedName>
</protein>
<evidence type="ECO:0000313" key="1">
    <source>
        <dbReference type="EMBL" id="MDR6781847.1"/>
    </source>
</evidence>
<name>A0ACC6KRM4_9SPHI</name>
<accession>A0ACC6KRM4</accession>
<evidence type="ECO:0000313" key="2">
    <source>
        <dbReference type="Proteomes" id="UP001246858"/>
    </source>
</evidence>
<dbReference type="EMBL" id="JAVDTF010000001">
    <property type="protein sequence ID" value="MDR6781847.1"/>
    <property type="molecule type" value="Genomic_DNA"/>
</dbReference>
<comment type="caution">
    <text evidence="1">The sequence shown here is derived from an EMBL/GenBank/DDBJ whole genome shotgun (WGS) entry which is preliminary data.</text>
</comment>
<keyword evidence="2" id="KW-1185">Reference proteome</keyword>
<gene>
    <name evidence="1" type="ORF">J2X78_000399</name>
</gene>
<organism evidence="1 2">
    <name type="scientific">Pedobacter africanus</name>
    <dbReference type="NCBI Taxonomy" id="151894"/>
    <lineage>
        <taxon>Bacteria</taxon>
        <taxon>Pseudomonadati</taxon>
        <taxon>Bacteroidota</taxon>
        <taxon>Sphingobacteriia</taxon>
        <taxon>Sphingobacteriales</taxon>
        <taxon>Sphingobacteriaceae</taxon>
        <taxon>Pedobacter</taxon>
    </lineage>
</organism>
<dbReference type="Proteomes" id="UP001246858">
    <property type="component" value="Unassembled WGS sequence"/>
</dbReference>